<dbReference type="Proteomes" id="UP001552427">
    <property type="component" value="Unassembled WGS sequence"/>
</dbReference>
<organism evidence="2 3">
    <name type="scientific">Nonomuraea bangladeshensis</name>
    <dbReference type="NCBI Taxonomy" id="404385"/>
    <lineage>
        <taxon>Bacteria</taxon>
        <taxon>Bacillati</taxon>
        <taxon>Actinomycetota</taxon>
        <taxon>Actinomycetes</taxon>
        <taxon>Streptosporangiales</taxon>
        <taxon>Streptosporangiaceae</taxon>
        <taxon>Nonomuraea</taxon>
    </lineage>
</organism>
<dbReference type="EMBL" id="JBFARM010000004">
    <property type="protein sequence ID" value="MEV4286924.1"/>
    <property type="molecule type" value="Genomic_DNA"/>
</dbReference>
<feature type="domain" description="Beta-lactamase-related" evidence="1">
    <location>
        <begin position="17"/>
        <end position="379"/>
    </location>
</feature>
<dbReference type="InterPro" id="IPR001466">
    <property type="entry name" value="Beta-lactam-related"/>
</dbReference>
<dbReference type="EC" id="3.1.1.103" evidence="2"/>
<dbReference type="Pfam" id="PF00144">
    <property type="entry name" value="Beta-lactamase"/>
    <property type="match status" value="1"/>
</dbReference>
<dbReference type="PANTHER" id="PTHR43319">
    <property type="entry name" value="BETA-LACTAMASE-RELATED"/>
    <property type="match status" value="1"/>
</dbReference>
<evidence type="ECO:0000313" key="2">
    <source>
        <dbReference type="EMBL" id="MEV4286924.1"/>
    </source>
</evidence>
<proteinExistence type="predicted"/>
<reference evidence="2 3" key="1">
    <citation type="submission" date="2024-06" db="EMBL/GenBank/DDBJ databases">
        <title>The Natural Products Discovery Center: Release of the First 8490 Sequenced Strains for Exploring Actinobacteria Biosynthetic Diversity.</title>
        <authorList>
            <person name="Kalkreuter E."/>
            <person name="Kautsar S.A."/>
            <person name="Yang D."/>
            <person name="Bader C.D."/>
            <person name="Teijaro C.N."/>
            <person name="Fluegel L."/>
            <person name="Davis C.M."/>
            <person name="Simpson J.R."/>
            <person name="Lauterbach L."/>
            <person name="Steele A.D."/>
            <person name="Gui C."/>
            <person name="Meng S."/>
            <person name="Li G."/>
            <person name="Viehrig K."/>
            <person name="Ye F."/>
            <person name="Su P."/>
            <person name="Kiefer A.F."/>
            <person name="Nichols A."/>
            <person name="Cepeda A.J."/>
            <person name="Yan W."/>
            <person name="Fan B."/>
            <person name="Jiang Y."/>
            <person name="Adhikari A."/>
            <person name="Zheng C.-J."/>
            <person name="Schuster L."/>
            <person name="Cowan T.M."/>
            <person name="Smanski M.J."/>
            <person name="Chevrette M.G."/>
            <person name="De Carvalho L.P.S."/>
            <person name="Shen B."/>
        </authorList>
    </citation>
    <scope>NUCLEOTIDE SEQUENCE [LARGE SCALE GENOMIC DNA]</scope>
    <source>
        <strain evidence="2 3">NPDC049574</strain>
    </source>
</reference>
<dbReference type="GO" id="GO:0016787">
    <property type="term" value="F:hydrolase activity"/>
    <property type="evidence" value="ECO:0007669"/>
    <property type="project" value="UniProtKB-KW"/>
</dbReference>
<keyword evidence="3" id="KW-1185">Reference proteome</keyword>
<dbReference type="InterPro" id="IPR052907">
    <property type="entry name" value="Beta-lactamase/esterase"/>
</dbReference>
<protein>
    <submittedName>
        <fullName evidence="2">Serine hydrolase domain-containing protein</fullName>
        <ecNumber evidence="2">3.1.1.103</ecNumber>
    </submittedName>
</protein>
<dbReference type="Gene3D" id="3.40.710.10">
    <property type="entry name" value="DD-peptidase/beta-lactamase superfamily"/>
    <property type="match status" value="1"/>
</dbReference>
<keyword evidence="2" id="KW-0378">Hydrolase</keyword>
<gene>
    <name evidence="2" type="ORF">AB0K40_15580</name>
</gene>
<dbReference type="SUPFAM" id="SSF56601">
    <property type="entry name" value="beta-lactamase/transpeptidase-like"/>
    <property type="match status" value="1"/>
</dbReference>
<dbReference type="PANTHER" id="PTHR43319:SF3">
    <property type="entry name" value="BETA-LACTAMASE-RELATED DOMAIN-CONTAINING PROTEIN"/>
    <property type="match status" value="1"/>
</dbReference>
<dbReference type="RefSeq" id="WP_364449687.1">
    <property type="nucleotide sequence ID" value="NZ_JBFARM010000004.1"/>
</dbReference>
<accession>A0ABV3H327</accession>
<evidence type="ECO:0000313" key="3">
    <source>
        <dbReference type="Proteomes" id="UP001552427"/>
    </source>
</evidence>
<evidence type="ECO:0000259" key="1">
    <source>
        <dbReference type="Pfam" id="PF00144"/>
    </source>
</evidence>
<name>A0ABV3H327_9ACTN</name>
<comment type="caution">
    <text evidence="2">The sequence shown here is derived from an EMBL/GenBank/DDBJ whole genome shotgun (WGS) entry which is preliminary data.</text>
</comment>
<sequence length="403" mass="42929">MPEIGGDTAPGFEPVREAFAANLTGGREAGAAVAVYLHGRPVVDLWGGLADPATGRPWQRDTLQVVFSTTKAVTAACALLLAQRGELDLDAPVARYWPEFAAHGKDRIPVRWLLTHQAGLPAVDRPLTRADAIAGAPVVEALAAQRPYWEPGAAHGYHAQTYGWLVGEVVRRVSGRSLGTFLAEEIAAPLGLDLWIGLPRSQAHRVSRLVTTPIDFAALAAVDLDAIPEPMREIMAAFADPASLTTRAVTLFAPPLNHDDPEELHAEMPATNGVCTARALARFYAALIGEVDGHRVLTSATLAAATKEQVSGVDRILRVPVRIATGFGLPTPDAFWHSPTAFGFSGHGGSIGYADPATGLAFAYVMNRIEDDPQDPRAANLVTAVRACLKRENGGVPKGHRRR</sequence>
<dbReference type="InterPro" id="IPR012338">
    <property type="entry name" value="Beta-lactam/transpept-like"/>
</dbReference>